<feature type="transmembrane region" description="Helical" evidence="5">
    <location>
        <begin position="411"/>
        <end position="436"/>
    </location>
</feature>
<evidence type="ECO:0000256" key="1">
    <source>
        <dbReference type="ARBA" id="ARBA00022723"/>
    </source>
</evidence>
<keyword evidence="8" id="KW-1185">Reference proteome</keyword>
<dbReference type="STRING" id="337451.A0A3S3MX80"/>
<feature type="region of interest" description="Disordered" evidence="4">
    <location>
        <begin position="1"/>
        <end position="21"/>
    </location>
</feature>
<dbReference type="PANTHER" id="PTHR46158:SF11">
    <property type="entry name" value="ZINC FINGER PROTEIN"/>
    <property type="match status" value="1"/>
</dbReference>
<dbReference type="GO" id="GO:0008270">
    <property type="term" value="F:zinc ion binding"/>
    <property type="evidence" value="ECO:0007669"/>
    <property type="project" value="UniProtKB-KW"/>
</dbReference>
<feature type="transmembrane region" description="Helical" evidence="5">
    <location>
        <begin position="357"/>
        <end position="379"/>
    </location>
</feature>
<dbReference type="CDD" id="cd16495">
    <property type="entry name" value="RING_CH-C4HC3_MARCH"/>
    <property type="match status" value="1"/>
</dbReference>
<accession>A0A3S3MX80</accession>
<dbReference type="InterPro" id="IPR013083">
    <property type="entry name" value="Znf_RING/FYVE/PHD"/>
</dbReference>
<dbReference type="Gene3D" id="3.30.40.10">
    <property type="entry name" value="Zinc/RING finger domain, C3HC4 (zinc finger)"/>
    <property type="match status" value="1"/>
</dbReference>
<organism evidence="7 8">
    <name type="scientific">Cinnamomum micranthum f. kanehirae</name>
    <dbReference type="NCBI Taxonomy" id="337451"/>
    <lineage>
        <taxon>Eukaryota</taxon>
        <taxon>Viridiplantae</taxon>
        <taxon>Streptophyta</taxon>
        <taxon>Embryophyta</taxon>
        <taxon>Tracheophyta</taxon>
        <taxon>Spermatophyta</taxon>
        <taxon>Magnoliopsida</taxon>
        <taxon>Magnoliidae</taxon>
        <taxon>Laurales</taxon>
        <taxon>Lauraceae</taxon>
        <taxon>Cinnamomum</taxon>
    </lineage>
</organism>
<keyword evidence="5" id="KW-0472">Membrane</keyword>
<dbReference type="Pfam" id="PF12906">
    <property type="entry name" value="RINGv"/>
    <property type="match status" value="1"/>
</dbReference>
<comment type="caution">
    <text evidence="7">The sequence shown here is derived from an EMBL/GenBank/DDBJ whole genome shotgun (WGS) entry which is preliminary data.</text>
</comment>
<keyword evidence="5" id="KW-1133">Transmembrane helix</keyword>
<feature type="transmembrane region" description="Helical" evidence="5">
    <location>
        <begin position="385"/>
        <end position="404"/>
    </location>
</feature>
<protein>
    <submittedName>
        <fullName evidence="7">E3 ubiquitin-protein ligase MARCH7-like protein isoform X2</fullName>
    </submittedName>
</protein>
<name>A0A3S3MX80_9MAGN</name>
<dbReference type="AlphaFoldDB" id="A0A3S3MX80"/>
<dbReference type="EMBL" id="QPKB01000002">
    <property type="protein sequence ID" value="RWR76591.1"/>
    <property type="molecule type" value="Genomic_DNA"/>
</dbReference>
<evidence type="ECO:0000256" key="3">
    <source>
        <dbReference type="ARBA" id="ARBA00022833"/>
    </source>
</evidence>
<keyword evidence="5" id="KW-0812">Transmembrane</keyword>
<evidence type="ECO:0000259" key="6">
    <source>
        <dbReference type="PROSITE" id="PS51292"/>
    </source>
</evidence>
<evidence type="ECO:0000313" key="8">
    <source>
        <dbReference type="Proteomes" id="UP000283530"/>
    </source>
</evidence>
<sequence length="453" mass="49845">MQSKSASNGEEPSSYSLQTLTEQEKSSVGFLELKVDYKSMESTSEHIMHSENSWTPAELSLQIPPRPIDFSPSGNLNGKVPLHLQSSSRGSSSARSFFRGRSFKNQLSIHDESNSLLDSGLAATTNRVMVPENASLTNYIAALTWKRCMSLPVTHGSKLSPSLSSSAKEMACSELQPSHKRPSPAKVSRSLSVPIRNVIILRSGSFQTLKEPLDKNISQDQISPSHLEDGDEEIPEEDAVCRVCLDGLCEQGNSLKLECSCKGALSLMHEECAVKWFSIKGNKKCDVCGQEILNLPVTLLQMQSSAQRNTRQPPIRQISNSQFTGTWRDVVVLILISTMCYFFFLEQLLVREMKFQAIIVAAPFSFSLGALASAFAIILASKEYVWAYSAFQFALVATFLHIFYSMLHVRAVYAILSAAFAGFGVALGINSLFLLVSARRLQLVRAQANSNPA</sequence>
<gene>
    <name evidence="7" type="ORF">CKAN_00504000</name>
</gene>
<reference evidence="7 8" key="1">
    <citation type="journal article" date="2019" name="Nat. Plants">
        <title>Stout camphor tree genome fills gaps in understanding of flowering plant genome evolution.</title>
        <authorList>
            <person name="Chaw S.M."/>
            <person name="Liu Y.C."/>
            <person name="Wu Y.W."/>
            <person name="Wang H.Y."/>
            <person name="Lin C.I."/>
            <person name="Wu C.S."/>
            <person name="Ke H.M."/>
            <person name="Chang L.Y."/>
            <person name="Hsu C.Y."/>
            <person name="Yang H.T."/>
            <person name="Sudianto E."/>
            <person name="Hsu M.H."/>
            <person name="Wu K.P."/>
            <person name="Wang L.N."/>
            <person name="Leebens-Mack J.H."/>
            <person name="Tsai I.J."/>
        </authorList>
    </citation>
    <scope>NUCLEOTIDE SEQUENCE [LARGE SCALE GENOMIC DNA]</scope>
    <source>
        <strain evidence="8">cv. Chaw 1501</strain>
        <tissue evidence="7">Young leaves</tissue>
    </source>
</reference>
<keyword evidence="2" id="KW-0863">Zinc-finger</keyword>
<dbReference type="SUPFAM" id="SSF57850">
    <property type="entry name" value="RING/U-box"/>
    <property type="match status" value="1"/>
</dbReference>
<evidence type="ECO:0000256" key="2">
    <source>
        <dbReference type="ARBA" id="ARBA00022771"/>
    </source>
</evidence>
<evidence type="ECO:0000313" key="7">
    <source>
        <dbReference type="EMBL" id="RWR76591.1"/>
    </source>
</evidence>
<feature type="domain" description="RING-CH-type" evidence="6">
    <location>
        <begin position="233"/>
        <end position="295"/>
    </location>
</feature>
<feature type="transmembrane region" description="Helical" evidence="5">
    <location>
        <begin position="326"/>
        <end position="345"/>
    </location>
</feature>
<dbReference type="SMART" id="SM00744">
    <property type="entry name" value="RINGv"/>
    <property type="match status" value="1"/>
</dbReference>
<evidence type="ECO:0000256" key="5">
    <source>
        <dbReference type="SAM" id="Phobius"/>
    </source>
</evidence>
<keyword evidence="1" id="KW-0479">Metal-binding</keyword>
<evidence type="ECO:0000256" key="4">
    <source>
        <dbReference type="SAM" id="MobiDB-lite"/>
    </source>
</evidence>
<dbReference type="PROSITE" id="PS51292">
    <property type="entry name" value="ZF_RING_CH"/>
    <property type="match status" value="1"/>
</dbReference>
<dbReference type="OrthoDB" id="435038at2759"/>
<dbReference type="InterPro" id="IPR011016">
    <property type="entry name" value="Znf_RING-CH"/>
</dbReference>
<keyword evidence="3" id="KW-0862">Zinc</keyword>
<dbReference type="PANTHER" id="PTHR46158">
    <property type="entry name" value="OS02G0165000 PROTEIN"/>
    <property type="match status" value="1"/>
</dbReference>
<dbReference type="Proteomes" id="UP000283530">
    <property type="component" value="Unassembled WGS sequence"/>
</dbReference>
<proteinExistence type="predicted"/>